<accession>A0A1B3B8L0</accession>
<sequence length="119" mass="12663">MSNINESLDALMSIDGAVGTAVVDYESGMVLGTQGGGVDLELAGAGNTEVVKAKMATMESLGIEGDIEDILITLDTQLHIIRPTLNLKGLFIYLVLDKTKSNLALARRKVQSIETTLEI</sequence>
<dbReference type="PATRIC" id="fig|1144748.3.peg.421"/>
<gene>
    <name evidence="1" type="ORF">KS2013_415</name>
</gene>
<evidence type="ECO:0000313" key="2">
    <source>
        <dbReference type="Proteomes" id="UP000094147"/>
    </source>
</evidence>
<evidence type="ECO:0000313" key="1">
    <source>
        <dbReference type="EMBL" id="AOE49139.1"/>
    </source>
</evidence>
<dbReference type="AlphaFoldDB" id="A0A1B3B8L0"/>
<dbReference type="EMBL" id="CP012418">
    <property type="protein sequence ID" value="AOE49139.1"/>
    <property type="molecule type" value="Genomic_DNA"/>
</dbReference>
<reference evidence="2" key="1">
    <citation type="submission" date="2015-08" db="EMBL/GenBank/DDBJ databases">
        <authorList>
            <person name="Kim K.M."/>
        </authorList>
    </citation>
    <scope>NUCLEOTIDE SEQUENCE [LARGE SCALE GENOMIC DNA]</scope>
    <source>
        <strain evidence="2">KCTC 23892</strain>
    </source>
</reference>
<proteinExistence type="predicted"/>
<dbReference type="Proteomes" id="UP000094147">
    <property type="component" value="Chromosome"/>
</dbReference>
<dbReference type="OrthoDB" id="3781969at2"/>
<dbReference type="STRING" id="1144748.KS2013_415"/>
<name>A0A1B3B8L0_9GAMM</name>
<organism evidence="1 2">
    <name type="scientific">Kangiella sediminilitoris</name>
    <dbReference type="NCBI Taxonomy" id="1144748"/>
    <lineage>
        <taxon>Bacteria</taxon>
        <taxon>Pseudomonadati</taxon>
        <taxon>Pseudomonadota</taxon>
        <taxon>Gammaproteobacteria</taxon>
        <taxon>Kangiellales</taxon>
        <taxon>Kangiellaceae</taxon>
        <taxon>Kangiella</taxon>
    </lineage>
</organism>
<keyword evidence="2" id="KW-1185">Reference proteome</keyword>
<dbReference type="RefSeq" id="WP_068988993.1">
    <property type="nucleotide sequence ID" value="NZ_CP012418.1"/>
</dbReference>
<evidence type="ECO:0008006" key="3">
    <source>
        <dbReference type="Google" id="ProtNLM"/>
    </source>
</evidence>
<protein>
    <recommendedName>
        <fullName evidence="3">Roadblock/LC7 family protein</fullName>
    </recommendedName>
</protein>
<dbReference type="KEGG" id="ksd:KS2013_415"/>